<sequence length="127" mass="14597">MEIKGKGSLEEYTIEERNGKYMSGFGAKSRKRVNKDLGIYTRGIEVSSHGHMEGNRVIQRVCDGFRNGYATWHKGIGRLCLYIENNVSVPKTHSFIFSSLITILAFDTKHKFRNEHSLRSWIPLPNH</sequence>
<gene>
    <name evidence="1" type="ORF">PIB30_027175</name>
</gene>
<evidence type="ECO:0000313" key="1">
    <source>
        <dbReference type="EMBL" id="MED6108765.1"/>
    </source>
</evidence>
<proteinExistence type="predicted"/>
<comment type="caution">
    <text evidence="1">The sequence shown here is derived from an EMBL/GenBank/DDBJ whole genome shotgun (WGS) entry which is preliminary data.</text>
</comment>
<accession>A0ABU6QAT9</accession>
<reference evidence="1 2" key="1">
    <citation type="journal article" date="2023" name="Plants (Basel)">
        <title>Bridging the Gap: Combining Genomics and Transcriptomics Approaches to Understand Stylosanthes scabra, an Orphan Legume from the Brazilian Caatinga.</title>
        <authorList>
            <person name="Ferreira-Neto J.R.C."/>
            <person name="da Silva M.D."/>
            <person name="Binneck E."/>
            <person name="de Melo N.F."/>
            <person name="da Silva R.H."/>
            <person name="de Melo A.L.T.M."/>
            <person name="Pandolfi V."/>
            <person name="Bustamante F.O."/>
            <person name="Brasileiro-Vidal A.C."/>
            <person name="Benko-Iseppon A.M."/>
        </authorList>
    </citation>
    <scope>NUCLEOTIDE SEQUENCE [LARGE SCALE GENOMIC DNA]</scope>
    <source>
        <tissue evidence="1">Leaves</tissue>
    </source>
</reference>
<organism evidence="1 2">
    <name type="scientific">Stylosanthes scabra</name>
    <dbReference type="NCBI Taxonomy" id="79078"/>
    <lineage>
        <taxon>Eukaryota</taxon>
        <taxon>Viridiplantae</taxon>
        <taxon>Streptophyta</taxon>
        <taxon>Embryophyta</taxon>
        <taxon>Tracheophyta</taxon>
        <taxon>Spermatophyta</taxon>
        <taxon>Magnoliopsida</taxon>
        <taxon>eudicotyledons</taxon>
        <taxon>Gunneridae</taxon>
        <taxon>Pentapetalae</taxon>
        <taxon>rosids</taxon>
        <taxon>fabids</taxon>
        <taxon>Fabales</taxon>
        <taxon>Fabaceae</taxon>
        <taxon>Papilionoideae</taxon>
        <taxon>50 kb inversion clade</taxon>
        <taxon>dalbergioids sensu lato</taxon>
        <taxon>Dalbergieae</taxon>
        <taxon>Pterocarpus clade</taxon>
        <taxon>Stylosanthes</taxon>
    </lineage>
</organism>
<evidence type="ECO:0000313" key="2">
    <source>
        <dbReference type="Proteomes" id="UP001341840"/>
    </source>
</evidence>
<dbReference type="EMBL" id="JASCZI010000104">
    <property type="protein sequence ID" value="MED6108765.1"/>
    <property type="molecule type" value="Genomic_DNA"/>
</dbReference>
<name>A0ABU6QAT9_9FABA</name>
<protein>
    <submittedName>
        <fullName evidence="1">Uncharacterized protein</fullName>
    </submittedName>
</protein>
<keyword evidence="2" id="KW-1185">Reference proteome</keyword>
<dbReference type="Proteomes" id="UP001341840">
    <property type="component" value="Unassembled WGS sequence"/>
</dbReference>